<dbReference type="AlphaFoldDB" id="A0A2U2X699"/>
<organism evidence="1 2">
    <name type="scientific">Algibacter marinivivus</name>
    <dbReference type="NCBI Taxonomy" id="2100723"/>
    <lineage>
        <taxon>Bacteria</taxon>
        <taxon>Pseudomonadati</taxon>
        <taxon>Bacteroidota</taxon>
        <taxon>Flavobacteriia</taxon>
        <taxon>Flavobacteriales</taxon>
        <taxon>Flavobacteriaceae</taxon>
        <taxon>Algibacter</taxon>
    </lineage>
</organism>
<gene>
    <name evidence="1" type="ORF">DIS18_01585</name>
</gene>
<evidence type="ECO:0000313" key="1">
    <source>
        <dbReference type="EMBL" id="PWH83270.1"/>
    </source>
</evidence>
<keyword evidence="2" id="KW-1185">Reference proteome</keyword>
<dbReference type="PROSITE" id="PS51257">
    <property type="entry name" value="PROKAR_LIPOPROTEIN"/>
    <property type="match status" value="1"/>
</dbReference>
<proteinExistence type="predicted"/>
<evidence type="ECO:0008006" key="3">
    <source>
        <dbReference type="Google" id="ProtNLM"/>
    </source>
</evidence>
<reference evidence="1" key="1">
    <citation type="submission" date="2018-05" db="EMBL/GenBank/DDBJ databases">
        <title>Algibacter marinivivus sp. nov., isolated from sample around a algae.</title>
        <authorList>
            <person name="Zhong X."/>
        </authorList>
    </citation>
    <scope>NUCLEOTIDE SEQUENCE [LARGE SCALE GENOMIC DNA]</scope>
    <source>
        <strain evidence="1">ZY111</strain>
    </source>
</reference>
<dbReference type="EMBL" id="QFRI01000001">
    <property type="protein sequence ID" value="PWH83270.1"/>
    <property type="molecule type" value="Genomic_DNA"/>
</dbReference>
<accession>A0A2U2X699</accession>
<comment type="caution">
    <text evidence="1">The sequence shown here is derived from an EMBL/GenBank/DDBJ whole genome shotgun (WGS) entry which is preliminary data.</text>
</comment>
<sequence>MRKSILLIGILFTLFISCNDVNKNTLELDKQNSFENKLSILGVWERTSFYNYDENGKIKDSFASSETNKHIKIFTPSKVMWCRNISADSSEWFGFGSYKLTDSLLTETLQYGSVEMSKFIAMNPKFVFHYNLEKEKFSQIQIDSLGHPLFAENYIRLE</sequence>
<reference evidence="1" key="2">
    <citation type="submission" date="2018-05" db="EMBL/GenBank/DDBJ databases">
        <authorList>
            <person name="Lanie J.A."/>
            <person name="Ng W.-L."/>
            <person name="Kazmierczak K.M."/>
            <person name="Andrzejewski T.M."/>
            <person name="Davidsen T.M."/>
            <person name="Wayne K.J."/>
            <person name="Tettelin H."/>
            <person name="Glass J.I."/>
            <person name="Rusch D."/>
            <person name="Podicherti R."/>
            <person name="Tsui H.-C.T."/>
            <person name="Winkler M.E."/>
        </authorList>
    </citation>
    <scope>NUCLEOTIDE SEQUENCE [LARGE SCALE GENOMIC DNA]</scope>
    <source>
        <strain evidence="1">ZY111</strain>
    </source>
</reference>
<dbReference type="RefSeq" id="WP_109351294.1">
    <property type="nucleotide sequence ID" value="NZ_QFRI01000001.1"/>
</dbReference>
<protein>
    <recommendedName>
        <fullName evidence="3">Lipocalin-like domain-containing protein</fullName>
    </recommendedName>
</protein>
<evidence type="ECO:0000313" key="2">
    <source>
        <dbReference type="Proteomes" id="UP000245375"/>
    </source>
</evidence>
<dbReference type="Proteomes" id="UP000245375">
    <property type="component" value="Unassembled WGS sequence"/>
</dbReference>
<dbReference type="OrthoDB" id="1441376at2"/>
<name>A0A2U2X699_9FLAO</name>